<evidence type="ECO:0000313" key="2">
    <source>
        <dbReference type="Proteomes" id="UP001066276"/>
    </source>
</evidence>
<reference evidence="1" key="1">
    <citation type="journal article" date="2022" name="bioRxiv">
        <title>Sequencing and chromosome-scale assembly of the giantPleurodeles waltlgenome.</title>
        <authorList>
            <person name="Brown T."/>
            <person name="Elewa A."/>
            <person name="Iarovenko S."/>
            <person name="Subramanian E."/>
            <person name="Araus A.J."/>
            <person name="Petzold A."/>
            <person name="Susuki M."/>
            <person name="Suzuki K.-i.T."/>
            <person name="Hayashi T."/>
            <person name="Toyoda A."/>
            <person name="Oliveira C."/>
            <person name="Osipova E."/>
            <person name="Leigh N.D."/>
            <person name="Simon A."/>
            <person name="Yun M.H."/>
        </authorList>
    </citation>
    <scope>NUCLEOTIDE SEQUENCE</scope>
    <source>
        <strain evidence="1">20211129_DDA</strain>
        <tissue evidence="1">Liver</tissue>
    </source>
</reference>
<comment type="caution">
    <text evidence="1">The sequence shown here is derived from an EMBL/GenBank/DDBJ whole genome shotgun (WGS) entry which is preliminary data.</text>
</comment>
<accession>A0AAV7V9F7</accession>
<name>A0AAV7V9F7_PLEWA</name>
<dbReference type="EMBL" id="JANPWB010000003">
    <property type="protein sequence ID" value="KAJ1197526.1"/>
    <property type="molecule type" value="Genomic_DNA"/>
</dbReference>
<proteinExistence type="predicted"/>
<dbReference type="AlphaFoldDB" id="A0AAV7V9F7"/>
<sequence length="95" mass="9739">MAPGAATRLCWAATRAGVNKEVSGAPLRTGGAPQRKKRPPHASVVGLELAIGAGAGQTRRVCGSRTSTVGCAASTLSIAPLRSVYWTAATLRIRI</sequence>
<keyword evidence="2" id="KW-1185">Reference proteome</keyword>
<protein>
    <submittedName>
        <fullName evidence="1">Uncharacterized protein</fullName>
    </submittedName>
</protein>
<dbReference type="Proteomes" id="UP001066276">
    <property type="component" value="Chromosome 2_1"/>
</dbReference>
<organism evidence="1 2">
    <name type="scientific">Pleurodeles waltl</name>
    <name type="common">Iberian ribbed newt</name>
    <dbReference type="NCBI Taxonomy" id="8319"/>
    <lineage>
        <taxon>Eukaryota</taxon>
        <taxon>Metazoa</taxon>
        <taxon>Chordata</taxon>
        <taxon>Craniata</taxon>
        <taxon>Vertebrata</taxon>
        <taxon>Euteleostomi</taxon>
        <taxon>Amphibia</taxon>
        <taxon>Batrachia</taxon>
        <taxon>Caudata</taxon>
        <taxon>Salamandroidea</taxon>
        <taxon>Salamandridae</taxon>
        <taxon>Pleurodelinae</taxon>
        <taxon>Pleurodeles</taxon>
    </lineage>
</organism>
<evidence type="ECO:0000313" key="1">
    <source>
        <dbReference type="EMBL" id="KAJ1197526.1"/>
    </source>
</evidence>
<gene>
    <name evidence="1" type="ORF">NDU88_001383</name>
</gene>